<gene>
    <name evidence="1" type="ORF">HPB50_009085</name>
</gene>
<name>A0ACB7T166_HYAAI</name>
<reference evidence="1" key="1">
    <citation type="submission" date="2020-05" db="EMBL/GenBank/DDBJ databases">
        <title>Large-scale comparative analyses of tick genomes elucidate their genetic diversity and vector capacities.</title>
        <authorList>
            <person name="Jia N."/>
            <person name="Wang J."/>
            <person name="Shi W."/>
            <person name="Du L."/>
            <person name="Sun Y."/>
            <person name="Zhan W."/>
            <person name="Jiang J."/>
            <person name="Wang Q."/>
            <person name="Zhang B."/>
            <person name="Ji P."/>
            <person name="Sakyi L.B."/>
            <person name="Cui X."/>
            <person name="Yuan T."/>
            <person name="Jiang B."/>
            <person name="Yang W."/>
            <person name="Lam T.T.-Y."/>
            <person name="Chang Q."/>
            <person name="Ding S."/>
            <person name="Wang X."/>
            <person name="Zhu J."/>
            <person name="Ruan X."/>
            <person name="Zhao L."/>
            <person name="Wei J."/>
            <person name="Que T."/>
            <person name="Du C."/>
            <person name="Cheng J."/>
            <person name="Dai P."/>
            <person name="Han X."/>
            <person name="Huang E."/>
            <person name="Gao Y."/>
            <person name="Liu J."/>
            <person name="Shao H."/>
            <person name="Ye R."/>
            <person name="Li L."/>
            <person name="Wei W."/>
            <person name="Wang X."/>
            <person name="Wang C."/>
            <person name="Yang T."/>
            <person name="Huo Q."/>
            <person name="Li W."/>
            <person name="Guo W."/>
            <person name="Chen H."/>
            <person name="Zhou L."/>
            <person name="Ni X."/>
            <person name="Tian J."/>
            <person name="Zhou Y."/>
            <person name="Sheng Y."/>
            <person name="Liu T."/>
            <person name="Pan Y."/>
            <person name="Xia L."/>
            <person name="Li J."/>
            <person name="Zhao F."/>
            <person name="Cao W."/>
        </authorList>
    </citation>
    <scope>NUCLEOTIDE SEQUENCE</scope>
    <source>
        <strain evidence="1">Hyas-2018</strain>
    </source>
</reference>
<comment type="caution">
    <text evidence="1">The sequence shown here is derived from an EMBL/GenBank/DDBJ whole genome shotgun (WGS) entry which is preliminary data.</text>
</comment>
<sequence length="326" mass="35997">MLLSIIPCRLLLERTRRDGCRERLFGGTDAKRSSSGLDWIETRALNPFQLNPALEKWRFHSRTCLFVSPARLLQSRRDDKRVGCEELIGMAQSAVSTTVHEVSEAIISVAARKKLLHFSLTPAAKQRAKAAFSRRGCIPGVLACVDGTLVAIEKPQGLSLGDTESYMTRKGYYALNVMVVCNADLRILVIDPEFLEWSHDSCVWQHNPLCEQLASQLELGDYVLGDSGYLLETWLLTPIPGNLTPGTPESECNKEHTSMRNVVGRCIGVLKSRFRCLQRYRALLYKPDRAAGIVSACAALHNITVEAGEPVFAEDSNGGAMPPAPV</sequence>
<keyword evidence="2" id="KW-1185">Reference proteome</keyword>
<accession>A0ACB7T166</accession>
<protein>
    <submittedName>
        <fullName evidence="1">Uncharacterized protein</fullName>
    </submittedName>
</protein>
<evidence type="ECO:0000313" key="2">
    <source>
        <dbReference type="Proteomes" id="UP000821845"/>
    </source>
</evidence>
<dbReference type="EMBL" id="CM023491">
    <property type="protein sequence ID" value="KAH6940858.1"/>
    <property type="molecule type" value="Genomic_DNA"/>
</dbReference>
<proteinExistence type="predicted"/>
<evidence type="ECO:0000313" key="1">
    <source>
        <dbReference type="EMBL" id="KAH6940858.1"/>
    </source>
</evidence>
<dbReference type="Proteomes" id="UP000821845">
    <property type="component" value="Chromosome 11"/>
</dbReference>
<organism evidence="1 2">
    <name type="scientific">Hyalomma asiaticum</name>
    <name type="common">Tick</name>
    <dbReference type="NCBI Taxonomy" id="266040"/>
    <lineage>
        <taxon>Eukaryota</taxon>
        <taxon>Metazoa</taxon>
        <taxon>Ecdysozoa</taxon>
        <taxon>Arthropoda</taxon>
        <taxon>Chelicerata</taxon>
        <taxon>Arachnida</taxon>
        <taxon>Acari</taxon>
        <taxon>Parasitiformes</taxon>
        <taxon>Ixodida</taxon>
        <taxon>Ixodoidea</taxon>
        <taxon>Ixodidae</taxon>
        <taxon>Hyalomminae</taxon>
        <taxon>Hyalomma</taxon>
    </lineage>
</organism>